<dbReference type="RefSeq" id="WP_105359050.1">
    <property type="nucleotide sequence ID" value="NZ_PUIA01000081.1"/>
</dbReference>
<dbReference type="EMBL" id="PUIA01000081">
    <property type="protein sequence ID" value="PQO25598.1"/>
    <property type="molecule type" value="Genomic_DNA"/>
</dbReference>
<name>A0A2S8F0A2_9BACT</name>
<dbReference type="Pfam" id="PF13432">
    <property type="entry name" value="TPR_16"/>
    <property type="match status" value="1"/>
</dbReference>
<dbReference type="GO" id="GO:0004674">
    <property type="term" value="F:protein serine/threonine kinase activity"/>
    <property type="evidence" value="ECO:0007669"/>
    <property type="project" value="UniProtKB-KW"/>
</dbReference>
<dbReference type="InterPro" id="IPR017441">
    <property type="entry name" value="Protein_kinase_ATP_BS"/>
</dbReference>
<dbReference type="SUPFAM" id="SSF56112">
    <property type="entry name" value="Protein kinase-like (PK-like)"/>
    <property type="match status" value="1"/>
</dbReference>
<dbReference type="InterPro" id="IPR019734">
    <property type="entry name" value="TPR_rpt"/>
</dbReference>
<feature type="transmembrane region" description="Helical" evidence="8">
    <location>
        <begin position="410"/>
        <end position="431"/>
    </location>
</feature>
<evidence type="ECO:0000259" key="9">
    <source>
        <dbReference type="PROSITE" id="PS50011"/>
    </source>
</evidence>
<keyword evidence="8" id="KW-1133">Transmembrane helix</keyword>
<dbReference type="PROSITE" id="PS50005">
    <property type="entry name" value="TPR"/>
    <property type="match status" value="1"/>
</dbReference>
<dbReference type="AlphaFoldDB" id="A0A2S8F0A2"/>
<evidence type="ECO:0000256" key="1">
    <source>
        <dbReference type="ARBA" id="ARBA00022679"/>
    </source>
</evidence>
<dbReference type="Gene3D" id="3.30.200.20">
    <property type="entry name" value="Phosphorylase Kinase, domain 1"/>
    <property type="match status" value="1"/>
</dbReference>
<dbReference type="Gene3D" id="1.25.40.10">
    <property type="entry name" value="Tetratricopeptide repeat domain"/>
    <property type="match status" value="1"/>
</dbReference>
<proteinExistence type="predicted"/>
<dbReference type="OrthoDB" id="258731at2"/>
<keyword evidence="5" id="KW-0802">TPR repeat</keyword>
<feature type="repeat" description="TPR" evidence="5">
    <location>
        <begin position="467"/>
        <end position="500"/>
    </location>
</feature>
<keyword evidence="8" id="KW-0812">Transmembrane</keyword>
<keyword evidence="4 6" id="KW-0067">ATP-binding</keyword>
<feature type="domain" description="Protein kinase" evidence="9">
    <location>
        <begin position="87"/>
        <end position="385"/>
    </location>
</feature>
<dbReference type="InterPro" id="IPR008271">
    <property type="entry name" value="Ser/Thr_kinase_AS"/>
</dbReference>
<protein>
    <submittedName>
        <fullName evidence="10">Serine/threonine protein kinase</fullName>
    </submittedName>
</protein>
<dbReference type="InterPro" id="IPR011009">
    <property type="entry name" value="Kinase-like_dom_sf"/>
</dbReference>
<evidence type="ECO:0000256" key="5">
    <source>
        <dbReference type="PROSITE-ProRule" id="PRU00339"/>
    </source>
</evidence>
<keyword evidence="7" id="KW-0175">Coiled coil</keyword>
<dbReference type="PANTHER" id="PTHR43289">
    <property type="entry name" value="MITOGEN-ACTIVATED PROTEIN KINASE KINASE KINASE 20-RELATED"/>
    <property type="match status" value="1"/>
</dbReference>
<dbReference type="CDD" id="cd14014">
    <property type="entry name" value="STKc_PknB_like"/>
    <property type="match status" value="1"/>
</dbReference>
<dbReference type="Proteomes" id="UP000240009">
    <property type="component" value="Unassembled WGS sequence"/>
</dbReference>
<evidence type="ECO:0000256" key="3">
    <source>
        <dbReference type="ARBA" id="ARBA00022777"/>
    </source>
</evidence>
<keyword evidence="1" id="KW-0808">Transferase</keyword>
<feature type="coiled-coil region" evidence="7">
    <location>
        <begin position="443"/>
        <end position="470"/>
    </location>
</feature>
<evidence type="ECO:0000313" key="10">
    <source>
        <dbReference type="EMBL" id="PQO25598.1"/>
    </source>
</evidence>
<dbReference type="PROSITE" id="PS00108">
    <property type="entry name" value="PROTEIN_KINASE_ST"/>
    <property type="match status" value="1"/>
</dbReference>
<evidence type="ECO:0000256" key="8">
    <source>
        <dbReference type="SAM" id="Phobius"/>
    </source>
</evidence>
<comment type="caution">
    <text evidence="10">The sequence shown here is derived from an EMBL/GenBank/DDBJ whole genome shotgun (WGS) entry which is preliminary data.</text>
</comment>
<dbReference type="Gene3D" id="1.10.510.10">
    <property type="entry name" value="Transferase(Phosphotransferase) domain 1"/>
    <property type="match status" value="1"/>
</dbReference>
<organism evidence="10 11">
    <name type="scientific">Blastopirellula marina</name>
    <dbReference type="NCBI Taxonomy" id="124"/>
    <lineage>
        <taxon>Bacteria</taxon>
        <taxon>Pseudomonadati</taxon>
        <taxon>Planctomycetota</taxon>
        <taxon>Planctomycetia</taxon>
        <taxon>Pirellulales</taxon>
        <taxon>Pirellulaceae</taxon>
        <taxon>Blastopirellula</taxon>
    </lineage>
</organism>
<sequence length="749" mass="84175">MSKGQEKSIFFEAIEIESEPVRNVFLQKACGSDQELLASVQALVYEHFREENPVDRLAIWDLESTVGYPMQKAFSFPYEPGADVGPFKLREQIGEGGFGLVFVADQEKPFRRRVALKIIKPGMDSPEVIARFEAERQALALMDHANIARVYDAGMTFRGHPYFVMELVRGVPLIDFCDRHKLTTNERLDLFVLICHAVQYAHQKGIIHRDLKPSNILVSLENGKPVPKIIDFGVAKAINQTLTDRTIYTRYASMIGTPAYMSPEQAEMSNLDIDTRSDIYSLGVLLYEILTGSTPLVQDRVANVGLDELRRIIREEEAQRPSYRLSTLNNELASTISANRRMEPARLTSTVKGDLDWIVMKALNKDRNRRYATAGALAKDVTCYLNQQPIEARPPSSLYRFSKYARRHKIAILATSMVALALILGLVVSAWQASVATIALRDARRAETEATSAKEELEQFTERLKQANSLLTSGYAHVDAGNWAEAHDAYTQAIKVQPRYFPVWIGRGSLYAKLGLWELAADDYQQAFELGSPLDRVEFLGVPQLFLYTDKRSQYSVLRQQLAQVGEMTGGAVSRGVLISQDVSPVEASKIAEAFEGQLTSLDSEKNEEESLTQRKHSRIPMGVRLYVAGWAHLKAGNLKQAIFRLQQSSDDSQTWAGHGIGYPLIAIAYHEQGRSTDAQMILKQAEQQMELWLESSLNGPDISLPIPWFDWIEFLINYDRAQRLINGKTSTPNPKLAQRTSRALAVIE</sequence>
<evidence type="ECO:0000313" key="11">
    <source>
        <dbReference type="Proteomes" id="UP000240009"/>
    </source>
</evidence>
<dbReference type="GO" id="GO:0005524">
    <property type="term" value="F:ATP binding"/>
    <property type="evidence" value="ECO:0007669"/>
    <property type="project" value="UniProtKB-UniRule"/>
</dbReference>
<keyword evidence="8" id="KW-0472">Membrane</keyword>
<dbReference type="PANTHER" id="PTHR43289:SF6">
    <property type="entry name" value="SERINE_THREONINE-PROTEIN KINASE NEKL-3"/>
    <property type="match status" value="1"/>
</dbReference>
<evidence type="ECO:0000256" key="2">
    <source>
        <dbReference type="ARBA" id="ARBA00022741"/>
    </source>
</evidence>
<feature type="binding site" evidence="6">
    <location>
        <position position="117"/>
    </location>
    <ligand>
        <name>ATP</name>
        <dbReference type="ChEBI" id="CHEBI:30616"/>
    </ligand>
</feature>
<evidence type="ECO:0000256" key="6">
    <source>
        <dbReference type="PROSITE-ProRule" id="PRU10141"/>
    </source>
</evidence>
<dbReference type="SMART" id="SM00028">
    <property type="entry name" value="TPR"/>
    <property type="match status" value="2"/>
</dbReference>
<evidence type="ECO:0000256" key="7">
    <source>
        <dbReference type="SAM" id="Coils"/>
    </source>
</evidence>
<gene>
    <name evidence="10" type="ORF">C5Y96_24840</name>
</gene>
<dbReference type="InterPro" id="IPR000719">
    <property type="entry name" value="Prot_kinase_dom"/>
</dbReference>
<evidence type="ECO:0000256" key="4">
    <source>
        <dbReference type="ARBA" id="ARBA00022840"/>
    </source>
</evidence>
<dbReference type="Pfam" id="PF00069">
    <property type="entry name" value="Pkinase"/>
    <property type="match status" value="1"/>
</dbReference>
<dbReference type="SMART" id="SM00220">
    <property type="entry name" value="S_TKc"/>
    <property type="match status" value="1"/>
</dbReference>
<dbReference type="InterPro" id="IPR011990">
    <property type="entry name" value="TPR-like_helical_dom_sf"/>
</dbReference>
<dbReference type="PROSITE" id="PS50011">
    <property type="entry name" value="PROTEIN_KINASE_DOM"/>
    <property type="match status" value="1"/>
</dbReference>
<keyword evidence="3 10" id="KW-0418">Kinase</keyword>
<keyword evidence="2 6" id="KW-0547">Nucleotide-binding</keyword>
<keyword evidence="10" id="KW-0723">Serine/threonine-protein kinase</keyword>
<dbReference type="PROSITE" id="PS00107">
    <property type="entry name" value="PROTEIN_KINASE_ATP"/>
    <property type="match status" value="1"/>
</dbReference>
<reference evidence="10 11" key="1">
    <citation type="submission" date="2018-02" db="EMBL/GenBank/DDBJ databases">
        <title>Comparative genomes isolates from brazilian mangrove.</title>
        <authorList>
            <person name="Araujo J.E."/>
            <person name="Taketani R.G."/>
            <person name="Silva M.C.P."/>
            <person name="Loureco M.V."/>
            <person name="Andreote F.D."/>
        </authorList>
    </citation>
    <scope>NUCLEOTIDE SEQUENCE [LARGE SCALE GENOMIC DNA]</scope>
    <source>
        <strain evidence="10 11">HEX-2 MGV</strain>
    </source>
</reference>
<accession>A0A2S8F0A2</accession>
<dbReference type="SUPFAM" id="SSF48452">
    <property type="entry name" value="TPR-like"/>
    <property type="match status" value="1"/>
</dbReference>